<dbReference type="OrthoDB" id="5986190at2759"/>
<dbReference type="Gene3D" id="1.25.40.10">
    <property type="entry name" value="Tetratricopeptide repeat domain"/>
    <property type="match status" value="3"/>
</dbReference>
<gene>
    <name evidence="1" type="ORF">N0V83_009789</name>
</gene>
<dbReference type="SUPFAM" id="SSF48452">
    <property type="entry name" value="TPR-like"/>
    <property type="match status" value="2"/>
</dbReference>
<dbReference type="InterPro" id="IPR011990">
    <property type="entry name" value="TPR-like_helical_dom_sf"/>
</dbReference>
<evidence type="ECO:0000313" key="1">
    <source>
        <dbReference type="EMBL" id="KAJ4363494.1"/>
    </source>
</evidence>
<dbReference type="PANTHER" id="PTHR46082">
    <property type="entry name" value="ATP/GTP-BINDING PROTEIN-RELATED"/>
    <property type="match status" value="1"/>
</dbReference>
<dbReference type="Proteomes" id="UP001140560">
    <property type="component" value="Unassembled WGS sequence"/>
</dbReference>
<dbReference type="InterPro" id="IPR053137">
    <property type="entry name" value="NLR-like"/>
</dbReference>
<proteinExistence type="predicted"/>
<dbReference type="EMBL" id="JAPEUY010000019">
    <property type="protein sequence ID" value="KAJ4363494.1"/>
    <property type="molecule type" value="Genomic_DNA"/>
</dbReference>
<sequence length="384" mass="44129">MQYGDYYQEQKILPRAKAALKKDVAAFEDEFEYGSTLITLTKSILSSVYLTAGELDDAIRLERAVIDANTRPKGANHPDSLISTINLANMLRLAAIWQEAEDLLVEIKALAEANLAEDHAIWNFLTLNLAQLIRASLWLTSKSNLALIYLEQRRDDEAETEFFEVMEESQRIFGAKHPDALTSMANMVSTYQQQGRWKELRVKYEEVVRLRTEVHGRTHPYTLRSSSRLATSMCYMGEYHGAEKLQRTVVDTWKSRAAENEQEHPDSMKAMVGLSTILYWRKNFAVAEDILRQILEEREGRYGRLHQKTIVTWANLAAMVWKQNCLEEAKELYEDVLKQSTAHHGEKHRETLHTASNLGNFYRAAGQLKEAKRDSQLGNQYARQ</sequence>
<name>A0A9W9CI53_9PLEO</name>
<keyword evidence="2" id="KW-1185">Reference proteome</keyword>
<dbReference type="Pfam" id="PF13374">
    <property type="entry name" value="TPR_10"/>
    <property type="match status" value="1"/>
</dbReference>
<accession>A0A9W9CI53</accession>
<protein>
    <recommendedName>
        <fullName evidence="3">Kinesin light chain</fullName>
    </recommendedName>
</protein>
<evidence type="ECO:0008006" key="3">
    <source>
        <dbReference type="Google" id="ProtNLM"/>
    </source>
</evidence>
<organism evidence="1 2">
    <name type="scientific">Neocucurbitaria cava</name>
    <dbReference type="NCBI Taxonomy" id="798079"/>
    <lineage>
        <taxon>Eukaryota</taxon>
        <taxon>Fungi</taxon>
        <taxon>Dikarya</taxon>
        <taxon>Ascomycota</taxon>
        <taxon>Pezizomycotina</taxon>
        <taxon>Dothideomycetes</taxon>
        <taxon>Pleosporomycetidae</taxon>
        <taxon>Pleosporales</taxon>
        <taxon>Pleosporineae</taxon>
        <taxon>Cucurbitariaceae</taxon>
        <taxon>Neocucurbitaria</taxon>
    </lineage>
</organism>
<dbReference type="AlphaFoldDB" id="A0A9W9CI53"/>
<reference evidence="1" key="1">
    <citation type="submission" date="2022-10" db="EMBL/GenBank/DDBJ databases">
        <title>Tapping the CABI collections for fungal endophytes: first genome assemblies for Collariella, Neodidymelliopsis, Ascochyta clinopodiicola, Didymella pomorum, Didymosphaeria variabile, Neocosmospora piperis and Neocucurbitaria cava.</title>
        <authorList>
            <person name="Hill R."/>
        </authorList>
    </citation>
    <scope>NUCLEOTIDE SEQUENCE</scope>
    <source>
        <strain evidence="1">IMI 356814</strain>
    </source>
</reference>
<dbReference type="Pfam" id="PF13424">
    <property type="entry name" value="TPR_12"/>
    <property type="match status" value="2"/>
</dbReference>
<evidence type="ECO:0000313" key="2">
    <source>
        <dbReference type="Proteomes" id="UP001140560"/>
    </source>
</evidence>
<dbReference type="PANTHER" id="PTHR46082:SF11">
    <property type="entry name" value="AAA+ ATPASE DOMAIN-CONTAINING PROTEIN-RELATED"/>
    <property type="match status" value="1"/>
</dbReference>
<comment type="caution">
    <text evidence="1">The sequence shown here is derived from an EMBL/GenBank/DDBJ whole genome shotgun (WGS) entry which is preliminary data.</text>
</comment>